<dbReference type="AlphaFoldDB" id="D3DYC1"/>
<accession>D3DYC1</accession>
<proteinExistence type="predicted"/>
<keyword evidence="2" id="KW-0614">Plasmid</keyword>
<organism evidence="2 3">
    <name type="scientific">Cupriavidus metallidurans (strain ATCC 43123 / DSM 2839 / NBRC 102507 / CH34)</name>
    <name type="common">Ralstonia metallidurans</name>
    <dbReference type="NCBI Taxonomy" id="266264"/>
    <lineage>
        <taxon>Bacteria</taxon>
        <taxon>Pseudomonadati</taxon>
        <taxon>Pseudomonadota</taxon>
        <taxon>Betaproteobacteria</taxon>
        <taxon>Burkholderiales</taxon>
        <taxon>Burkholderiaceae</taxon>
        <taxon>Cupriavidus</taxon>
    </lineage>
</organism>
<dbReference type="Proteomes" id="UP000002429">
    <property type="component" value="Plasmid megaplasmid"/>
</dbReference>
<dbReference type="HOGENOM" id="CLU_2790988_0_0_4"/>
<dbReference type="KEGG" id="rme:Rmet_6711"/>
<evidence type="ECO:0000313" key="3">
    <source>
        <dbReference type="Proteomes" id="UP000002429"/>
    </source>
</evidence>
<evidence type="ECO:0000313" key="2">
    <source>
        <dbReference type="EMBL" id="ADC45291.1"/>
    </source>
</evidence>
<name>D3DYC1_CUPMC</name>
<dbReference type="EMBL" id="CP000353">
    <property type="protein sequence ID" value="ADC45291.1"/>
    <property type="molecule type" value="Genomic_DNA"/>
</dbReference>
<sequence>MPLVIKLVIESVIDLATGSGEVVMNLKRIIKRCGRQPATDTAQQVESGQLPSPRGGRTERRHWHRRAV</sequence>
<feature type="compositionally biased region" description="Polar residues" evidence="1">
    <location>
        <begin position="38"/>
        <end position="50"/>
    </location>
</feature>
<geneLocation type="plasmid" evidence="2 3">
    <name>megaplasmid</name>
</geneLocation>
<feature type="region of interest" description="Disordered" evidence="1">
    <location>
        <begin position="36"/>
        <end position="68"/>
    </location>
</feature>
<feature type="compositionally biased region" description="Basic residues" evidence="1">
    <location>
        <begin position="59"/>
        <end position="68"/>
    </location>
</feature>
<reference evidence="3" key="1">
    <citation type="journal article" date="2010" name="PLoS ONE">
        <title>The complete genome sequence of Cupriavidus metallidurans strain CH34, a master survivalist in harsh and anthropogenic environments.</title>
        <authorList>
            <person name="Janssen P.J."/>
            <person name="Van Houdt R."/>
            <person name="Moors H."/>
            <person name="Monsieurs P."/>
            <person name="Morin N."/>
            <person name="Michaux A."/>
            <person name="Benotmane M.A."/>
            <person name="Leys N."/>
            <person name="Vallaeys T."/>
            <person name="Lapidus A."/>
            <person name="Monchy S."/>
            <person name="Medigue C."/>
            <person name="Taghavi S."/>
            <person name="McCorkle S."/>
            <person name="Dunn J."/>
            <person name="van der Lelie D."/>
            <person name="Mergeay M."/>
        </authorList>
    </citation>
    <scope>NUCLEOTIDE SEQUENCE [LARGE SCALE GENOMIC DNA]</scope>
    <source>
        <strain evidence="3">ATCC 43123 / DSM 2839 / NBRC 102507 / CH34</strain>
    </source>
</reference>
<evidence type="ECO:0000256" key="1">
    <source>
        <dbReference type="SAM" id="MobiDB-lite"/>
    </source>
</evidence>
<keyword evidence="3" id="KW-1185">Reference proteome</keyword>
<protein>
    <submittedName>
        <fullName evidence="2">Uncharacterized protein</fullName>
    </submittedName>
</protein>
<gene>
    <name evidence="2" type="ordered locus">Rmet_6711</name>
</gene>